<dbReference type="PANTHER" id="PTHR43085:SF1">
    <property type="entry name" value="PSEUDOURIDINE KINASE-RELATED"/>
    <property type="match status" value="1"/>
</dbReference>
<dbReference type="InterPro" id="IPR050306">
    <property type="entry name" value="PfkB_Carbo_kinase"/>
</dbReference>
<dbReference type="RefSeq" id="WP_305989932.1">
    <property type="nucleotide sequence ID" value="NZ_JAVAMP010000001.1"/>
</dbReference>
<dbReference type="PROSITE" id="PS00584">
    <property type="entry name" value="PFKB_KINASES_2"/>
    <property type="match status" value="1"/>
</dbReference>
<dbReference type="PANTHER" id="PTHR43085">
    <property type="entry name" value="HEXOKINASE FAMILY MEMBER"/>
    <property type="match status" value="1"/>
</dbReference>
<dbReference type="InterPro" id="IPR011611">
    <property type="entry name" value="PfkB_dom"/>
</dbReference>
<sequence length="317" mass="35107">MNKQLEVITFGESMGLFTPPSDKTLETATQYFRSFGGAESNVAIGLARLGHSVGWFSRLGHDPLGVSIKKTLRGENIDVSKVKLIEGTPTGFMMRHIKTGRVEVFYHRKSSAASMMEPVDVDEQYIKQAQVLHITGITPSLSSSCRETVFHAVQIAKQNGVKVCFDPNLRLKLWSLEEARSTLLPLMEIADYFLPGLEELELLFETSDWNMIQDRLKNLEATSIVKGGKGINYVVSKDDTSEVPYELANKVVDTIGAGDAFCAGFLSGILKGLSPEKAVERAHLNASVVIQDHGDWEPLPEAEIIDQLLSKQHFVER</sequence>
<evidence type="ECO:0000256" key="5">
    <source>
        <dbReference type="ARBA" id="ARBA00022840"/>
    </source>
</evidence>
<dbReference type="CDD" id="cd01166">
    <property type="entry name" value="KdgK"/>
    <property type="match status" value="1"/>
</dbReference>
<evidence type="ECO:0000259" key="6">
    <source>
        <dbReference type="Pfam" id="PF00294"/>
    </source>
</evidence>
<reference evidence="7 8" key="1">
    <citation type="submission" date="2023-08" db="EMBL/GenBank/DDBJ databases">
        <authorList>
            <person name="Park J.-S."/>
        </authorList>
    </citation>
    <scope>NUCLEOTIDE SEQUENCE [LARGE SCALE GENOMIC DNA]</scope>
    <source>
        <strain evidence="7 8">2205SS18-9</strain>
    </source>
</reference>
<feature type="domain" description="Carbohydrate kinase PfkB" evidence="6">
    <location>
        <begin position="6"/>
        <end position="301"/>
    </location>
</feature>
<organism evidence="7 8">
    <name type="scientific">Chengkuizengella axinellae</name>
    <dbReference type="NCBI Taxonomy" id="3064388"/>
    <lineage>
        <taxon>Bacteria</taxon>
        <taxon>Bacillati</taxon>
        <taxon>Bacillota</taxon>
        <taxon>Bacilli</taxon>
        <taxon>Bacillales</taxon>
        <taxon>Paenibacillaceae</taxon>
        <taxon>Chengkuizengella</taxon>
    </lineage>
</organism>
<proteinExistence type="inferred from homology"/>
<dbReference type="Pfam" id="PF00294">
    <property type="entry name" value="PfkB"/>
    <property type="match status" value="1"/>
</dbReference>
<evidence type="ECO:0000256" key="3">
    <source>
        <dbReference type="ARBA" id="ARBA00022741"/>
    </source>
</evidence>
<protein>
    <submittedName>
        <fullName evidence="7">Sugar kinase</fullName>
    </submittedName>
</protein>
<dbReference type="GO" id="GO:0016301">
    <property type="term" value="F:kinase activity"/>
    <property type="evidence" value="ECO:0007669"/>
    <property type="project" value="UniProtKB-KW"/>
</dbReference>
<keyword evidence="2" id="KW-0808">Transferase</keyword>
<dbReference type="InterPro" id="IPR002173">
    <property type="entry name" value="Carboh/pur_kinase_PfkB_CS"/>
</dbReference>
<keyword evidence="8" id="KW-1185">Reference proteome</keyword>
<dbReference type="SUPFAM" id="SSF53613">
    <property type="entry name" value="Ribokinase-like"/>
    <property type="match status" value="1"/>
</dbReference>
<keyword evidence="4 7" id="KW-0418">Kinase</keyword>
<keyword evidence="3" id="KW-0547">Nucleotide-binding</keyword>
<dbReference type="EMBL" id="JAVAMP010000001">
    <property type="protein sequence ID" value="MDP5272619.1"/>
    <property type="molecule type" value="Genomic_DNA"/>
</dbReference>
<evidence type="ECO:0000313" key="7">
    <source>
        <dbReference type="EMBL" id="MDP5272619.1"/>
    </source>
</evidence>
<evidence type="ECO:0000256" key="1">
    <source>
        <dbReference type="ARBA" id="ARBA00010688"/>
    </source>
</evidence>
<evidence type="ECO:0000313" key="8">
    <source>
        <dbReference type="Proteomes" id="UP001231941"/>
    </source>
</evidence>
<evidence type="ECO:0000256" key="2">
    <source>
        <dbReference type="ARBA" id="ARBA00022679"/>
    </source>
</evidence>
<gene>
    <name evidence="7" type="ORF">Q5Y73_00710</name>
</gene>
<name>A0ABT9ITD3_9BACL</name>
<keyword evidence="5" id="KW-0067">ATP-binding</keyword>
<comment type="caution">
    <text evidence="7">The sequence shown here is derived from an EMBL/GenBank/DDBJ whole genome shotgun (WGS) entry which is preliminary data.</text>
</comment>
<dbReference type="InterPro" id="IPR029056">
    <property type="entry name" value="Ribokinase-like"/>
</dbReference>
<dbReference type="Proteomes" id="UP001231941">
    <property type="component" value="Unassembled WGS sequence"/>
</dbReference>
<accession>A0ABT9ITD3</accession>
<dbReference type="Gene3D" id="3.40.1190.20">
    <property type="match status" value="1"/>
</dbReference>
<evidence type="ECO:0000256" key="4">
    <source>
        <dbReference type="ARBA" id="ARBA00022777"/>
    </source>
</evidence>
<comment type="similarity">
    <text evidence="1">Belongs to the carbohydrate kinase PfkB family.</text>
</comment>